<dbReference type="InterPro" id="IPR025509">
    <property type="entry name" value="DUF4396"/>
</dbReference>
<feature type="transmembrane region" description="Helical" evidence="1">
    <location>
        <begin position="6"/>
        <end position="29"/>
    </location>
</feature>
<evidence type="ECO:0000256" key="1">
    <source>
        <dbReference type="SAM" id="Phobius"/>
    </source>
</evidence>
<organism evidence="3 4">
    <name type="scientific">Candidatus Mailhella merdigallinarum</name>
    <dbReference type="NCBI Taxonomy" id="2838658"/>
    <lineage>
        <taxon>Bacteria</taxon>
        <taxon>Pseudomonadati</taxon>
        <taxon>Thermodesulfobacteriota</taxon>
        <taxon>Desulfovibrionia</taxon>
        <taxon>Desulfovibrionales</taxon>
        <taxon>Desulfovibrionaceae</taxon>
        <taxon>Mailhella</taxon>
    </lineage>
</organism>
<comment type="caution">
    <text evidence="3">The sequence shown here is derived from an EMBL/GenBank/DDBJ whole genome shotgun (WGS) entry which is preliminary data.</text>
</comment>
<dbReference type="Pfam" id="PF14342">
    <property type="entry name" value="DUF4396"/>
    <property type="match status" value="1"/>
</dbReference>
<proteinExistence type="predicted"/>
<gene>
    <name evidence="3" type="ORF">H9962_08955</name>
</gene>
<keyword evidence="1" id="KW-1133">Transmembrane helix</keyword>
<feature type="transmembrane region" description="Helical" evidence="1">
    <location>
        <begin position="41"/>
        <end position="62"/>
    </location>
</feature>
<feature type="transmembrane region" description="Helical" evidence="1">
    <location>
        <begin position="155"/>
        <end position="173"/>
    </location>
</feature>
<feature type="transmembrane region" description="Helical" evidence="1">
    <location>
        <begin position="224"/>
        <end position="248"/>
    </location>
</feature>
<feature type="transmembrane region" description="Helical" evidence="1">
    <location>
        <begin position="193"/>
        <end position="218"/>
    </location>
</feature>
<sequence>MPSSSVLSVPAAIGVVTLCLGVLSCLYIIRDQRRRPAPAMPVMTWVWPINALWAGPLAVWAYRSLGAGRLPRNGERGSAPAGPGMTRAMDMARMDMSGRDMPGMSGKRARPFWQSVVTGTLHCGAGCTLADLVGPWLFRLAPFTLWGHAMYGEWALEYVLALLFGVGFQYAGLASMTRRRGAALWWRAFKVDVLSLTAWQVGMYAWMAVCMFVLGLPLSPASPVFWFMMQVSMLCGFMTSYPMNWALIRTGVKTAM</sequence>
<evidence type="ECO:0000313" key="4">
    <source>
        <dbReference type="Proteomes" id="UP000824225"/>
    </source>
</evidence>
<feature type="domain" description="DUF4396" evidence="2">
    <location>
        <begin position="113"/>
        <end position="253"/>
    </location>
</feature>
<evidence type="ECO:0000259" key="2">
    <source>
        <dbReference type="Pfam" id="PF14342"/>
    </source>
</evidence>
<reference evidence="3" key="1">
    <citation type="journal article" date="2021" name="PeerJ">
        <title>Extensive microbial diversity within the chicken gut microbiome revealed by metagenomics and culture.</title>
        <authorList>
            <person name="Gilroy R."/>
            <person name="Ravi A."/>
            <person name="Getino M."/>
            <person name="Pursley I."/>
            <person name="Horton D.L."/>
            <person name="Alikhan N.F."/>
            <person name="Baker D."/>
            <person name="Gharbi K."/>
            <person name="Hall N."/>
            <person name="Watson M."/>
            <person name="Adriaenssens E.M."/>
            <person name="Foster-Nyarko E."/>
            <person name="Jarju S."/>
            <person name="Secka A."/>
            <person name="Antonio M."/>
            <person name="Oren A."/>
            <person name="Chaudhuri R.R."/>
            <person name="La Ragione R."/>
            <person name="Hildebrand F."/>
            <person name="Pallen M.J."/>
        </authorList>
    </citation>
    <scope>NUCLEOTIDE SEQUENCE</scope>
    <source>
        <strain evidence="3">CHK186-16707</strain>
    </source>
</reference>
<dbReference type="Proteomes" id="UP000824225">
    <property type="component" value="Unassembled WGS sequence"/>
</dbReference>
<dbReference type="AlphaFoldDB" id="A0A9D2KLJ5"/>
<evidence type="ECO:0000313" key="3">
    <source>
        <dbReference type="EMBL" id="HJA09300.1"/>
    </source>
</evidence>
<reference evidence="3" key="2">
    <citation type="submission" date="2021-04" db="EMBL/GenBank/DDBJ databases">
        <authorList>
            <person name="Gilroy R."/>
        </authorList>
    </citation>
    <scope>NUCLEOTIDE SEQUENCE</scope>
    <source>
        <strain evidence="3">CHK186-16707</strain>
    </source>
</reference>
<name>A0A9D2KLJ5_9BACT</name>
<keyword evidence="1" id="KW-0472">Membrane</keyword>
<keyword evidence="1" id="KW-0812">Transmembrane</keyword>
<accession>A0A9D2KLJ5</accession>
<protein>
    <submittedName>
        <fullName evidence="3">DUF4396 domain-containing protein</fullName>
    </submittedName>
</protein>
<dbReference type="EMBL" id="DXAN01000028">
    <property type="protein sequence ID" value="HJA09300.1"/>
    <property type="molecule type" value="Genomic_DNA"/>
</dbReference>